<accession>A0A7M2GHS8</accession>
<dbReference type="InterPro" id="IPR012910">
    <property type="entry name" value="Plug_dom"/>
</dbReference>
<evidence type="ECO:0000259" key="13">
    <source>
        <dbReference type="SMART" id="SM00965"/>
    </source>
</evidence>
<evidence type="ECO:0000256" key="1">
    <source>
        <dbReference type="ARBA" id="ARBA00004571"/>
    </source>
</evidence>
<sequence length="865" mass="92044">MKRYRIGLCVGAFVAGLSVSSVSRAQEDIARDYDLAAQDLKYALRDVARQSGLELVAASDALRGRRAAALKGHYTPDEAVALLLHGTGLTAEISGGTVYIRGRSEPPQSAATGGTADRLTDIVVTGTRIRGALPASPTITQTQDEIRKSGLTNLGDFARSLPQSFAGGQNPGVTVGVTGETNENVSSASSLNLRGLGPDATLTLLNGHRLAYNSAQQAIDISAIPLAAVDRIEIITDGASAIYGSDAVAGVANVILKRSFDGVSATARGGASTDGGDRQQEYSVVAGTTGARSGFIVSYDFERDTPILAGQRSYTNATFPTTTLLPAQRHHSAILNGYWDVDSALTASVDAVYSSRHSATVQPLASDDYADLGYRRTPAVRSYAISPKIEWALPRGWTATLLGTYAEDKTDLNSRFFSVGALSFASTGSYRNRSTLIELNVEGSLMTLPGGDVRVALGGGYRSNGLDANLKTERAGGTTPTVQFSKSRKSYYGFGEVHVPIVSSAQEIPFVDHLSVSGAARYENYPGMASVATPKLGLVYAPWRGVELKFSWGRSFKTPTLYQQFLGYDAELVPASYFGSTSYPASATALFLVGGNPDLKPERASTWTASIVVRPASIPHLKVEGSVFHVRYKDRITQPISSYEGLLTNPAYAALVNLNPALGDVGTAVGDSKSGVENFTGLPYDPADVVAIIDSRYLNIARQTVSGIDIAADYRLEFASQDTVTLSGSASYIHSKQELTPNTAAIPAAGVIFNPPHWRARAGAVWDREAFTVSAYGNYIGGVTDNRSIPEQSVRPMTTVDLTAVYRTGDSAKALSNIEITLSVLNLFNDKPDRIKTSAPYYPAYDSTNYSVVGRFVSLSVTKHL</sequence>
<dbReference type="CDD" id="cd01347">
    <property type="entry name" value="ligand_gated_channel"/>
    <property type="match status" value="1"/>
</dbReference>
<evidence type="ECO:0000313" key="15">
    <source>
        <dbReference type="Proteomes" id="UP000593663"/>
    </source>
</evidence>
<feature type="signal peptide" evidence="12">
    <location>
        <begin position="1"/>
        <end position="25"/>
    </location>
</feature>
<dbReference type="InterPro" id="IPR000531">
    <property type="entry name" value="Beta-barrel_TonB"/>
</dbReference>
<evidence type="ECO:0000256" key="9">
    <source>
        <dbReference type="ARBA" id="ARBA00023237"/>
    </source>
</evidence>
<dbReference type="PROSITE" id="PS52016">
    <property type="entry name" value="TONB_DEPENDENT_REC_3"/>
    <property type="match status" value="1"/>
</dbReference>
<dbReference type="KEGG" id="sbar:H5V43_03740"/>
<feature type="domain" description="Secretin/TonB short N-terminal" evidence="13">
    <location>
        <begin position="53"/>
        <end position="103"/>
    </location>
</feature>
<dbReference type="InterPro" id="IPR011662">
    <property type="entry name" value="Secretin/TonB_short_N"/>
</dbReference>
<gene>
    <name evidence="14" type="ORF">H5V43_03740</name>
</gene>
<dbReference type="Pfam" id="PF00593">
    <property type="entry name" value="TonB_dep_Rec_b-barrel"/>
    <property type="match status" value="1"/>
</dbReference>
<keyword evidence="14" id="KW-0675">Receptor</keyword>
<keyword evidence="8 10" id="KW-0472">Membrane</keyword>
<dbReference type="PANTHER" id="PTHR47234:SF3">
    <property type="entry name" value="SECRETIN_TONB SHORT N-TERMINAL DOMAIN-CONTAINING PROTEIN"/>
    <property type="match status" value="1"/>
</dbReference>
<dbReference type="AlphaFoldDB" id="A0A7M2GHS8"/>
<evidence type="ECO:0000256" key="7">
    <source>
        <dbReference type="ARBA" id="ARBA00023077"/>
    </source>
</evidence>
<evidence type="ECO:0000256" key="11">
    <source>
        <dbReference type="RuleBase" id="RU003357"/>
    </source>
</evidence>
<dbReference type="RefSeq" id="WP_025550724.1">
    <property type="nucleotide sequence ID" value="NZ_BATN01000092.1"/>
</dbReference>
<dbReference type="EMBL" id="CP060035">
    <property type="protein sequence ID" value="QOT72270.1"/>
    <property type="molecule type" value="Genomic_DNA"/>
</dbReference>
<keyword evidence="5 10" id="KW-0812">Transmembrane</keyword>
<keyword evidence="9 10" id="KW-0998">Cell outer membrane</keyword>
<reference evidence="15" key="1">
    <citation type="submission" date="2020-08" db="EMBL/GenBank/DDBJ databases">
        <title>Complete genome sequence of Sphingobium barthaii strain KK22, a high-molecular-weight polycyclic aromatic hydrocarbon-degrading soil bacterium.</title>
        <authorList>
            <person name="Mori J.F."/>
            <person name="Kanaly R.A."/>
        </authorList>
    </citation>
    <scope>NUCLEOTIDE SEQUENCE [LARGE SCALE GENOMIC DNA]</scope>
    <source>
        <strain evidence="15">KK22</strain>
    </source>
</reference>
<organism evidence="14 15">
    <name type="scientific">Sphingobium fuliginis (strain ATCC 27551)</name>
    <dbReference type="NCBI Taxonomy" id="336203"/>
    <lineage>
        <taxon>Bacteria</taxon>
        <taxon>Pseudomonadati</taxon>
        <taxon>Pseudomonadota</taxon>
        <taxon>Alphaproteobacteria</taxon>
        <taxon>Sphingomonadales</taxon>
        <taxon>Sphingomonadaceae</taxon>
        <taxon>Sphingobium</taxon>
    </lineage>
</organism>
<keyword evidence="4" id="KW-0410">Iron transport</keyword>
<dbReference type="Gene3D" id="2.170.130.10">
    <property type="entry name" value="TonB-dependent receptor, plug domain"/>
    <property type="match status" value="1"/>
</dbReference>
<evidence type="ECO:0000256" key="6">
    <source>
        <dbReference type="ARBA" id="ARBA00023004"/>
    </source>
</evidence>
<dbReference type="GO" id="GO:0009279">
    <property type="term" value="C:cell outer membrane"/>
    <property type="evidence" value="ECO:0007669"/>
    <property type="project" value="UniProtKB-SubCell"/>
</dbReference>
<evidence type="ECO:0000256" key="5">
    <source>
        <dbReference type="ARBA" id="ARBA00022692"/>
    </source>
</evidence>
<dbReference type="InterPro" id="IPR036942">
    <property type="entry name" value="Beta-barrel_TonB_sf"/>
</dbReference>
<feature type="chain" id="PRO_5032964930" evidence="12">
    <location>
        <begin position="26"/>
        <end position="865"/>
    </location>
</feature>
<dbReference type="Pfam" id="PF07660">
    <property type="entry name" value="STN"/>
    <property type="match status" value="1"/>
</dbReference>
<keyword evidence="7 11" id="KW-0798">TonB box</keyword>
<evidence type="ECO:0000256" key="10">
    <source>
        <dbReference type="PROSITE-ProRule" id="PRU01360"/>
    </source>
</evidence>
<keyword evidence="12" id="KW-0732">Signal</keyword>
<keyword evidence="4" id="KW-0406">Ion transport</keyword>
<proteinExistence type="inferred from homology"/>
<name>A0A7M2GHS8_SPHSA</name>
<comment type="similarity">
    <text evidence="10 11">Belongs to the TonB-dependent receptor family.</text>
</comment>
<evidence type="ECO:0000256" key="12">
    <source>
        <dbReference type="SAM" id="SignalP"/>
    </source>
</evidence>
<comment type="subcellular location">
    <subcellularLocation>
        <location evidence="1 10">Cell outer membrane</location>
        <topology evidence="1 10">Multi-pass membrane protein</topology>
    </subcellularLocation>
</comment>
<evidence type="ECO:0000256" key="4">
    <source>
        <dbReference type="ARBA" id="ARBA00022496"/>
    </source>
</evidence>
<dbReference type="InterPro" id="IPR037066">
    <property type="entry name" value="Plug_dom_sf"/>
</dbReference>
<dbReference type="Proteomes" id="UP000593663">
    <property type="component" value="Chromosome 1"/>
</dbReference>
<dbReference type="Gene3D" id="2.40.170.20">
    <property type="entry name" value="TonB-dependent receptor, beta-barrel domain"/>
    <property type="match status" value="1"/>
</dbReference>
<evidence type="ECO:0000256" key="8">
    <source>
        <dbReference type="ARBA" id="ARBA00023136"/>
    </source>
</evidence>
<dbReference type="SMART" id="SM00965">
    <property type="entry name" value="STN"/>
    <property type="match status" value="1"/>
</dbReference>
<evidence type="ECO:0000256" key="2">
    <source>
        <dbReference type="ARBA" id="ARBA00022448"/>
    </source>
</evidence>
<dbReference type="Gene3D" id="3.55.50.30">
    <property type="match status" value="1"/>
</dbReference>
<evidence type="ECO:0000256" key="3">
    <source>
        <dbReference type="ARBA" id="ARBA00022452"/>
    </source>
</evidence>
<dbReference type="Pfam" id="PF07715">
    <property type="entry name" value="Plug"/>
    <property type="match status" value="1"/>
</dbReference>
<evidence type="ECO:0000313" key="14">
    <source>
        <dbReference type="EMBL" id="QOT72270.1"/>
    </source>
</evidence>
<keyword evidence="2 10" id="KW-0813">Transport</keyword>
<dbReference type="InterPro" id="IPR039426">
    <property type="entry name" value="TonB-dep_rcpt-like"/>
</dbReference>
<dbReference type="GO" id="GO:0006826">
    <property type="term" value="P:iron ion transport"/>
    <property type="evidence" value="ECO:0007669"/>
    <property type="project" value="UniProtKB-KW"/>
</dbReference>
<protein>
    <submittedName>
        <fullName evidence="14">TonB-dependent receptor</fullName>
    </submittedName>
</protein>
<dbReference type="PANTHER" id="PTHR47234">
    <property type="match status" value="1"/>
</dbReference>
<keyword evidence="6" id="KW-0408">Iron</keyword>
<keyword evidence="3 10" id="KW-1134">Transmembrane beta strand</keyword>
<dbReference type="SUPFAM" id="SSF56935">
    <property type="entry name" value="Porins"/>
    <property type="match status" value="1"/>
</dbReference>